<evidence type="ECO:0000313" key="5">
    <source>
        <dbReference type="EMBL" id="HIU29578.1"/>
    </source>
</evidence>
<evidence type="ECO:0000256" key="3">
    <source>
        <dbReference type="ARBA" id="ARBA00023274"/>
    </source>
</evidence>
<sequence length="66" mass="7594">MARCEFCSKDMLFGRHISITRSQVSRRAKRNWKPNVRRVKIMVNGAPRYAHVCTSCLKSGKVTRAV</sequence>
<dbReference type="SUPFAM" id="SSF143800">
    <property type="entry name" value="L28p-like"/>
    <property type="match status" value="1"/>
</dbReference>
<dbReference type="PANTHER" id="PTHR39080">
    <property type="entry name" value="50S RIBOSOMAL PROTEIN L28"/>
    <property type="match status" value="1"/>
</dbReference>
<name>A0A9D1I7A0_9CLOT</name>
<dbReference type="AlphaFoldDB" id="A0A9D1I7A0"/>
<dbReference type="InterPro" id="IPR037147">
    <property type="entry name" value="Ribosomal_bL28_sf"/>
</dbReference>
<keyword evidence="3" id="KW-0687">Ribonucleoprotein</keyword>
<gene>
    <name evidence="5" type="ORF">IAD50_04685</name>
</gene>
<evidence type="ECO:0000256" key="1">
    <source>
        <dbReference type="ARBA" id="ARBA00008760"/>
    </source>
</evidence>
<comment type="caution">
    <text evidence="5">The sequence shown here is derived from an EMBL/GenBank/DDBJ whole genome shotgun (WGS) entry which is preliminary data.</text>
</comment>
<reference evidence="5" key="2">
    <citation type="journal article" date="2021" name="PeerJ">
        <title>Extensive microbial diversity within the chicken gut microbiome revealed by metagenomics and culture.</title>
        <authorList>
            <person name="Gilroy R."/>
            <person name="Ravi A."/>
            <person name="Getino M."/>
            <person name="Pursley I."/>
            <person name="Horton D.L."/>
            <person name="Alikhan N.F."/>
            <person name="Baker D."/>
            <person name="Gharbi K."/>
            <person name="Hall N."/>
            <person name="Watson M."/>
            <person name="Adriaenssens E.M."/>
            <person name="Foster-Nyarko E."/>
            <person name="Jarju S."/>
            <person name="Secka A."/>
            <person name="Antonio M."/>
            <person name="Oren A."/>
            <person name="Chaudhuri R.R."/>
            <person name="La Ragione R."/>
            <person name="Hildebrand F."/>
            <person name="Pallen M.J."/>
        </authorList>
    </citation>
    <scope>NUCLEOTIDE SEQUENCE</scope>
    <source>
        <strain evidence="5">CHK195-4489</strain>
    </source>
</reference>
<dbReference type="GO" id="GO:0005840">
    <property type="term" value="C:ribosome"/>
    <property type="evidence" value="ECO:0007669"/>
    <property type="project" value="UniProtKB-KW"/>
</dbReference>
<dbReference type="Pfam" id="PF00830">
    <property type="entry name" value="Ribosomal_L28"/>
    <property type="match status" value="1"/>
</dbReference>
<proteinExistence type="inferred from homology"/>
<comment type="similarity">
    <text evidence="1">Belongs to the bacterial ribosomal protein bL28 family.</text>
</comment>
<protein>
    <recommendedName>
        <fullName evidence="4">50S ribosomal protein L28</fullName>
    </recommendedName>
</protein>
<dbReference type="GO" id="GO:1990904">
    <property type="term" value="C:ribonucleoprotein complex"/>
    <property type="evidence" value="ECO:0007669"/>
    <property type="project" value="UniProtKB-KW"/>
</dbReference>
<dbReference type="Proteomes" id="UP000824089">
    <property type="component" value="Unassembled WGS sequence"/>
</dbReference>
<accession>A0A9D1I7A0</accession>
<evidence type="ECO:0000313" key="6">
    <source>
        <dbReference type="Proteomes" id="UP000824089"/>
    </source>
</evidence>
<dbReference type="InterPro" id="IPR026569">
    <property type="entry name" value="Ribosomal_bL28"/>
</dbReference>
<dbReference type="EMBL" id="DVMM01000094">
    <property type="protein sequence ID" value="HIU29578.1"/>
    <property type="molecule type" value="Genomic_DNA"/>
</dbReference>
<reference evidence="5" key="1">
    <citation type="submission" date="2020-10" db="EMBL/GenBank/DDBJ databases">
        <authorList>
            <person name="Gilroy R."/>
        </authorList>
    </citation>
    <scope>NUCLEOTIDE SEQUENCE</scope>
    <source>
        <strain evidence="5">CHK195-4489</strain>
    </source>
</reference>
<organism evidence="5 6">
    <name type="scientific">Candidatus Egerieisoma faecipullorum</name>
    <dbReference type="NCBI Taxonomy" id="2840963"/>
    <lineage>
        <taxon>Bacteria</taxon>
        <taxon>Bacillati</taxon>
        <taxon>Bacillota</taxon>
        <taxon>Clostridia</taxon>
        <taxon>Eubacteriales</taxon>
        <taxon>Clostridiaceae</taxon>
        <taxon>Clostridiaceae incertae sedis</taxon>
        <taxon>Candidatus Egerieisoma</taxon>
    </lineage>
</organism>
<keyword evidence="2 5" id="KW-0689">Ribosomal protein</keyword>
<dbReference type="Gene3D" id="2.30.170.40">
    <property type="entry name" value="Ribosomal protein L28/L24"/>
    <property type="match status" value="1"/>
</dbReference>
<evidence type="ECO:0000256" key="4">
    <source>
        <dbReference type="ARBA" id="ARBA00035475"/>
    </source>
</evidence>
<dbReference type="GO" id="GO:0003735">
    <property type="term" value="F:structural constituent of ribosome"/>
    <property type="evidence" value="ECO:0007669"/>
    <property type="project" value="InterPro"/>
</dbReference>
<dbReference type="InterPro" id="IPR034704">
    <property type="entry name" value="Ribosomal_bL28/bL31-like_sf"/>
</dbReference>
<evidence type="ECO:0000256" key="2">
    <source>
        <dbReference type="ARBA" id="ARBA00022980"/>
    </source>
</evidence>
<dbReference type="PANTHER" id="PTHR39080:SF1">
    <property type="entry name" value="LARGE RIBOSOMAL SUBUNIT PROTEIN BL28A"/>
    <property type="match status" value="1"/>
</dbReference>
<dbReference type="InterPro" id="IPR050096">
    <property type="entry name" value="Bacterial_rp_bL28"/>
</dbReference>